<organism evidence="2 3">
    <name type="scientific">Artemisia annua</name>
    <name type="common">Sweet wormwood</name>
    <dbReference type="NCBI Taxonomy" id="35608"/>
    <lineage>
        <taxon>Eukaryota</taxon>
        <taxon>Viridiplantae</taxon>
        <taxon>Streptophyta</taxon>
        <taxon>Embryophyta</taxon>
        <taxon>Tracheophyta</taxon>
        <taxon>Spermatophyta</taxon>
        <taxon>Magnoliopsida</taxon>
        <taxon>eudicotyledons</taxon>
        <taxon>Gunneridae</taxon>
        <taxon>Pentapetalae</taxon>
        <taxon>asterids</taxon>
        <taxon>campanulids</taxon>
        <taxon>Asterales</taxon>
        <taxon>Asteraceae</taxon>
        <taxon>Asteroideae</taxon>
        <taxon>Anthemideae</taxon>
        <taxon>Artemisiinae</taxon>
        <taxon>Artemisia</taxon>
    </lineage>
</organism>
<dbReference type="AlphaFoldDB" id="A0A2U1M675"/>
<proteinExistence type="predicted"/>
<keyword evidence="3" id="KW-1185">Reference proteome</keyword>
<name>A0A2U1M675_ARTAN</name>
<comment type="caution">
    <text evidence="2">The sequence shown here is derived from an EMBL/GenBank/DDBJ whole genome shotgun (WGS) entry which is preliminary data.</text>
</comment>
<sequence>MTNPNKKNGYPNKKQGSPTKKKEKSRRNVVTDALKALEKKEAVIDVEAVMEVVEKDAEKNEGKKVSRSALKKKAREAILALKKNQPVVKDFATDDSVVSKSKATKKMKNI</sequence>
<evidence type="ECO:0000313" key="3">
    <source>
        <dbReference type="Proteomes" id="UP000245207"/>
    </source>
</evidence>
<dbReference type="EMBL" id="PKPP01006360">
    <property type="protein sequence ID" value="PWA56758.1"/>
    <property type="molecule type" value="Genomic_DNA"/>
</dbReference>
<gene>
    <name evidence="2" type="ORF">CTI12_AA414460</name>
</gene>
<feature type="compositionally biased region" description="Low complexity" evidence="1">
    <location>
        <begin position="1"/>
        <end position="14"/>
    </location>
</feature>
<accession>A0A2U1M675</accession>
<evidence type="ECO:0000313" key="2">
    <source>
        <dbReference type="EMBL" id="PWA56758.1"/>
    </source>
</evidence>
<protein>
    <submittedName>
        <fullName evidence="2">Uncharacterized protein</fullName>
    </submittedName>
</protein>
<dbReference type="Proteomes" id="UP000245207">
    <property type="component" value="Unassembled WGS sequence"/>
</dbReference>
<feature type="region of interest" description="Disordered" evidence="1">
    <location>
        <begin position="1"/>
        <end position="28"/>
    </location>
</feature>
<evidence type="ECO:0000256" key="1">
    <source>
        <dbReference type="SAM" id="MobiDB-lite"/>
    </source>
</evidence>
<reference evidence="2 3" key="1">
    <citation type="journal article" date="2018" name="Mol. Plant">
        <title>The genome of Artemisia annua provides insight into the evolution of Asteraceae family and artemisinin biosynthesis.</title>
        <authorList>
            <person name="Shen Q."/>
            <person name="Zhang L."/>
            <person name="Liao Z."/>
            <person name="Wang S."/>
            <person name="Yan T."/>
            <person name="Shi P."/>
            <person name="Liu M."/>
            <person name="Fu X."/>
            <person name="Pan Q."/>
            <person name="Wang Y."/>
            <person name="Lv Z."/>
            <person name="Lu X."/>
            <person name="Zhang F."/>
            <person name="Jiang W."/>
            <person name="Ma Y."/>
            <person name="Chen M."/>
            <person name="Hao X."/>
            <person name="Li L."/>
            <person name="Tang Y."/>
            <person name="Lv G."/>
            <person name="Zhou Y."/>
            <person name="Sun X."/>
            <person name="Brodelius P.E."/>
            <person name="Rose J.K.C."/>
            <person name="Tang K."/>
        </authorList>
    </citation>
    <scope>NUCLEOTIDE SEQUENCE [LARGE SCALE GENOMIC DNA]</scope>
    <source>
        <strain evidence="3">cv. Huhao1</strain>
        <tissue evidence="2">Leaf</tissue>
    </source>
</reference>